<reference evidence="3" key="1">
    <citation type="journal article" date="2014" name="Genome Announc.">
        <title>Genome sequence of the yeast Cyberlindnera fabianii (Hansenula fabianii).</title>
        <authorList>
            <person name="Freel K.C."/>
            <person name="Sarilar V."/>
            <person name="Neuveglise C."/>
            <person name="Devillers H."/>
            <person name="Friedrich A."/>
            <person name="Schacherer J."/>
        </authorList>
    </citation>
    <scope>NUCLEOTIDE SEQUENCE</scope>
    <source>
        <strain evidence="3">YJS4271</strain>
    </source>
</reference>
<evidence type="ECO:0000313" key="3">
    <source>
        <dbReference type="EMBL" id="CDR44110.1"/>
    </source>
</evidence>
<evidence type="ECO:0000313" key="4">
    <source>
        <dbReference type="EMBL" id="ONH67918.1"/>
    </source>
</evidence>
<accession>A0A061B892</accession>
<dbReference type="SUPFAM" id="SSF57701">
    <property type="entry name" value="Zn2/Cys6 DNA-binding domain"/>
    <property type="match status" value="1"/>
</dbReference>
<feature type="compositionally biased region" description="Polar residues" evidence="1">
    <location>
        <begin position="106"/>
        <end position="119"/>
    </location>
</feature>
<dbReference type="VEuPathDB" id="FungiDB:BON22_1905"/>
<dbReference type="AlphaFoldDB" id="A0A061B892"/>
<gene>
    <name evidence="4" type="ORF">BON22_1905</name>
    <name evidence="3" type="ORF">CYFA0S_13e03620g</name>
</gene>
<evidence type="ECO:0000313" key="5">
    <source>
        <dbReference type="Proteomes" id="UP000189513"/>
    </source>
</evidence>
<dbReference type="EMBL" id="MPUK01000003">
    <property type="protein sequence ID" value="ONH67918.1"/>
    <property type="molecule type" value="Genomic_DNA"/>
</dbReference>
<feature type="region of interest" description="Disordered" evidence="1">
    <location>
        <begin position="54"/>
        <end position="131"/>
    </location>
</feature>
<dbReference type="Proteomes" id="UP000189513">
    <property type="component" value="Unassembled WGS sequence"/>
</dbReference>
<keyword evidence="5" id="KW-1185">Reference proteome</keyword>
<feature type="compositionally biased region" description="Low complexity" evidence="1">
    <location>
        <begin position="69"/>
        <end position="95"/>
    </location>
</feature>
<dbReference type="STRING" id="36022.A0A061B892"/>
<dbReference type="InterPro" id="IPR001138">
    <property type="entry name" value="Zn2Cys6_DnaBD"/>
</dbReference>
<organism evidence="3">
    <name type="scientific">Cyberlindnera fabianii</name>
    <name type="common">Yeast</name>
    <name type="synonym">Hansenula fabianii</name>
    <dbReference type="NCBI Taxonomy" id="36022"/>
    <lineage>
        <taxon>Eukaryota</taxon>
        <taxon>Fungi</taxon>
        <taxon>Dikarya</taxon>
        <taxon>Ascomycota</taxon>
        <taxon>Saccharomycotina</taxon>
        <taxon>Saccharomycetes</taxon>
        <taxon>Phaffomycetales</taxon>
        <taxon>Phaffomycetaceae</taxon>
        <taxon>Cyberlindnera</taxon>
    </lineage>
</organism>
<dbReference type="EMBL" id="LK052898">
    <property type="protein sequence ID" value="CDR44110.1"/>
    <property type="molecule type" value="Genomic_DNA"/>
</dbReference>
<evidence type="ECO:0000256" key="1">
    <source>
        <dbReference type="SAM" id="MobiDB-lite"/>
    </source>
</evidence>
<evidence type="ECO:0000259" key="2">
    <source>
        <dbReference type="PROSITE" id="PS50048"/>
    </source>
</evidence>
<protein>
    <submittedName>
        <fullName evidence="3">CYFA0S13e03620g1_1</fullName>
    </submittedName>
    <submittedName>
        <fullName evidence="4">Zinc finger protein 1</fullName>
    </submittedName>
</protein>
<dbReference type="GO" id="GO:0000981">
    <property type="term" value="F:DNA-binding transcription factor activity, RNA polymerase II-specific"/>
    <property type="evidence" value="ECO:0007669"/>
    <property type="project" value="InterPro"/>
</dbReference>
<dbReference type="SMART" id="SM00066">
    <property type="entry name" value="GAL4"/>
    <property type="match status" value="1"/>
</dbReference>
<dbReference type="PROSITE" id="PS50048">
    <property type="entry name" value="ZN2_CY6_FUNGAL_2"/>
    <property type="match status" value="1"/>
</dbReference>
<dbReference type="InterPro" id="IPR036864">
    <property type="entry name" value="Zn2-C6_fun-type_DNA-bd_sf"/>
</dbReference>
<dbReference type="OrthoDB" id="5418899at2759"/>
<dbReference type="PROSITE" id="PS00463">
    <property type="entry name" value="ZN2_CY6_FUNGAL_1"/>
    <property type="match status" value="1"/>
</dbReference>
<dbReference type="Gene3D" id="4.10.240.10">
    <property type="entry name" value="Zn(2)-C6 fungal-type DNA-binding domain"/>
    <property type="match status" value="1"/>
</dbReference>
<name>A0A061B892_CYBFA</name>
<reference evidence="5" key="2">
    <citation type="journal article" date="2017" name="Genome Announc.">
        <title>Genome sequences of Cyberlindnera fabianii 65, Pichia kudriavzevii 129, and Saccharomyces cerevisiae 131 isolated from fermented masau fruits in Zimbabwe.</title>
        <authorList>
            <person name="van Rijswijck I.M.H."/>
            <person name="Derks M.F.L."/>
            <person name="Abee T."/>
            <person name="de Ridder D."/>
            <person name="Smid E.J."/>
        </authorList>
    </citation>
    <scope>NUCLEOTIDE SEQUENCE [LARGE SCALE GENOMIC DNA]</scope>
    <source>
        <strain evidence="5">65</strain>
    </source>
</reference>
<dbReference type="GO" id="GO:0008270">
    <property type="term" value="F:zinc ion binding"/>
    <property type="evidence" value="ECO:0007669"/>
    <property type="project" value="InterPro"/>
</dbReference>
<reference evidence="4" key="3">
    <citation type="submission" date="2017-01" db="EMBL/GenBank/DDBJ databases">
        <authorList>
            <person name="Mah S.A."/>
            <person name="Swanson W.J."/>
            <person name="Moy G.W."/>
            <person name="Vacquier V.D."/>
        </authorList>
    </citation>
    <scope>NUCLEOTIDE SEQUENCE [LARGE SCALE GENOMIC DNA]</scope>
    <source>
        <strain evidence="4">65</strain>
    </source>
</reference>
<feature type="region of interest" description="Disordered" evidence="1">
    <location>
        <begin position="1"/>
        <end position="30"/>
    </location>
</feature>
<feature type="domain" description="Zn(2)-C6 fungal-type" evidence="2">
    <location>
        <begin position="135"/>
        <end position="165"/>
    </location>
</feature>
<proteinExistence type="predicted"/>
<sequence>MPIYNSPIQSYNRTFTAPPQPHNQTNHMDGYTTTPVNWLSSAYPTNGTTGLEMTGLVPGQIYPGDDTHSSVSSSGDNNSMYSRGNKSSTSSTSSSPHYSYDHPKNYVNQHSLSHSSTPVSPKKDADGKVKRSRMGCLTCRHRKKRCCETKPKCHECARLGLKCSWPAPGSEHRNKPKHVRESDGMHYDPVYGNIKILRGIVEQRVDI</sequence>
<dbReference type="Pfam" id="PF00172">
    <property type="entry name" value="Zn_clus"/>
    <property type="match status" value="1"/>
</dbReference>
<dbReference type="CDD" id="cd00067">
    <property type="entry name" value="GAL4"/>
    <property type="match status" value="1"/>
</dbReference>